<evidence type="ECO:0000313" key="2">
    <source>
        <dbReference type="Proteomes" id="UP000242310"/>
    </source>
</evidence>
<dbReference type="Proteomes" id="UP000242310">
    <property type="component" value="Unassembled WGS sequence"/>
</dbReference>
<sequence>MSDVDLENGVPVEFVRREVLHIENVRKDFVHYARFRKHRGGDTTKCELCGIPFESDDCVSLVQVTGELNRYSCADCATKAIEFGAGAR</sequence>
<keyword evidence="2" id="KW-1185">Reference proteome</keyword>
<accession>A0A2P8H6C0</accession>
<dbReference type="AlphaFoldDB" id="A0A2P8H6C0"/>
<organism evidence="1 2">
    <name type="scientific">Salsuginibacillus halophilus</name>
    <dbReference type="NCBI Taxonomy" id="517424"/>
    <lineage>
        <taxon>Bacteria</taxon>
        <taxon>Bacillati</taxon>
        <taxon>Bacillota</taxon>
        <taxon>Bacilli</taxon>
        <taxon>Bacillales</taxon>
        <taxon>Bacillaceae</taxon>
        <taxon>Salsuginibacillus</taxon>
    </lineage>
</organism>
<protein>
    <submittedName>
        <fullName evidence="1">Uncharacterized protein</fullName>
    </submittedName>
</protein>
<evidence type="ECO:0000313" key="1">
    <source>
        <dbReference type="EMBL" id="PSL41740.1"/>
    </source>
</evidence>
<dbReference type="EMBL" id="PYAV01000018">
    <property type="protein sequence ID" value="PSL41740.1"/>
    <property type="molecule type" value="Genomic_DNA"/>
</dbReference>
<proteinExistence type="predicted"/>
<gene>
    <name evidence="1" type="ORF">B0H94_11853</name>
</gene>
<name>A0A2P8H6C0_9BACI</name>
<comment type="caution">
    <text evidence="1">The sequence shown here is derived from an EMBL/GenBank/DDBJ whole genome shotgun (WGS) entry which is preliminary data.</text>
</comment>
<dbReference type="RefSeq" id="WP_106589911.1">
    <property type="nucleotide sequence ID" value="NZ_PYAV01000018.1"/>
</dbReference>
<reference evidence="1 2" key="1">
    <citation type="submission" date="2018-03" db="EMBL/GenBank/DDBJ databases">
        <title>Genomic Encyclopedia of Type Strains, Phase III (KMG-III): the genomes of soil and plant-associated and newly described type strains.</title>
        <authorList>
            <person name="Whitman W."/>
        </authorList>
    </citation>
    <scope>NUCLEOTIDE SEQUENCE [LARGE SCALE GENOMIC DNA]</scope>
    <source>
        <strain evidence="1 2">CGMCC 1.07653</strain>
    </source>
</reference>